<protein>
    <submittedName>
        <fullName evidence="1">Uncharacterized protein</fullName>
    </submittedName>
</protein>
<dbReference type="KEGG" id="tped:TPE_1418"/>
<dbReference type="STRING" id="1291379.TPE_1418"/>
<proteinExistence type="predicted"/>
<dbReference type="EMBL" id="CP004120">
    <property type="protein sequence ID" value="AGT43913.1"/>
    <property type="molecule type" value="Genomic_DNA"/>
</dbReference>
<dbReference type="Proteomes" id="UP000015620">
    <property type="component" value="Chromosome"/>
</dbReference>
<gene>
    <name evidence="1" type="ORF">TPE_1418</name>
</gene>
<evidence type="ECO:0000313" key="1">
    <source>
        <dbReference type="EMBL" id="AGT43913.1"/>
    </source>
</evidence>
<dbReference type="AlphaFoldDB" id="S5ZZW5"/>
<name>S5ZZW5_9SPIR</name>
<dbReference type="HOGENOM" id="CLU_3318688_0_0_12"/>
<accession>S5ZZW5</accession>
<dbReference type="PATRIC" id="fig|1291379.3.peg.1406"/>
<evidence type="ECO:0000313" key="2">
    <source>
        <dbReference type="Proteomes" id="UP000015620"/>
    </source>
</evidence>
<keyword evidence="2" id="KW-1185">Reference proteome</keyword>
<reference evidence="1 2" key="1">
    <citation type="journal article" date="2013" name="PLoS ONE">
        <title>Genome-Wide Relatedness of Treponema pedis, from Gingiva and Necrotic Skin Lesions of Pigs, with the Human Oral Pathogen Treponema denticola.</title>
        <authorList>
            <person name="Svartstrom O."/>
            <person name="Mushtaq M."/>
            <person name="Pringle M."/>
            <person name="Segerman B."/>
        </authorList>
    </citation>
    <scope>NUCLEOTIDE SEQUENCE [LARGE SCALE GENOMIC DNA]</scope>
    <source>
        <strain evidence="1">T A4</strain>
    </source>
</reference>
<sequence length="39" mass="4651">MSSFIRTQNGQFERFLKDYKATVKNLLNLLLFIALWTKT</sequence>
<organism evidence="1 2">
    <name type="scientific">Treponema pedis str. T A4</name>
    <dbReference type="NCBI Taxonomy" id="1291379"/>
    <lineage>
        <taxon>Bacteria</taxon>
        <taxon>Pseudomonadati</taxon>
        <taxon>Spirochaetota</taxon>
        <taxon>Spirochaetia</taxon>
        <taxon>Spirochaetales</taxon>
        <taxon>Treponemataceae</taxon>
        <taxon>Treponema</taxon>
    </lineage>
</organism>